<dbReference type="SUPFAM" id="SSF46689">
    <property type="entry name" value="Homeodomain-like"/>
    <property type="match status" value="1"/>
</dbReference>
<evidence type="ECO:0000256" key="2">
    <source>
        <dbReference type="ARBA" id="ARBA00023125"/>
    </source>
</evidence>
<protein>
    <submittedName>
        <fullName evidence="7">AraC family transcriptional regulator</fullName>
    </submittedName>
    <submittedName>
        <fullName evidence="6">Helix-turn-helix domain-containing protein</fullName>
    </submittedName>
</protein>
<evidence type="ECO:0000313" key="8">
    <source>
        <dbReference type="Proteomes" id="UP000195772"/>
    </source>
</evidence>
<evidence type="ECO:0000313" key="6">
    <source>
        <dbReference type="EMBL" id="MCQ5082393.1"/>
    </source>
</evidence>
<dbReference type="eggNOG" id="COG2207">
    <property type="taxonomic scope" value="Bacteria"/>
</dbReference>
<dbReference type="GO" id="GO:0043565">
    <property type="term" value="F:sequence-specific DNA binding"/>
    <property type="evidence" value="ECO:0007669"/>
    <property type="project" value="InterPro"/>
</dbReference>
<dbReference type="Proteomes" id="UP000195772">
    <property type="component" value="Unassembled WGS sequence"/>
</dbReference>
<reference evidence="7" key="2">
    <citation type="journal article" date="2018" name="BMC Genomics">
        <title>Whole genome sequencing and function prediction of 133 gut anaerobes isolated from chicken caecum in pure cultures.</title>
        <authorList>
            <person name="Medvecky M."/>
            <person name="Cejkova D."/>
            <person name="Polansky O."/>
            <person name="Karasova D."/>
            <person name="Kubasova T."/>
            <person name="Cizek A."/>
            <person name="Rychlik I."/>
        </authorList>
    </citation>
    <scope>NUCLEOTIDE SEQUENCE</scope>
    <source>
        <strain evidence="7">An90</strain>
    </source>
</reference>
<evidence type="ECO:0000259" key="4">
    <source>
        <dbReference type="PROSITE" id="PS01124"/>
    </source>
</evidence>
<dbReference type="PANTHER" id="PTHR43280">
    <property type="entry name" value="ARAC-FAMILY TRANSCRIPTIONAL REGULATOR"/>
    <property type="match status" value="1"/>
</dbReference>
<dbReference type="Proteomes" id="UP000322940">
    <property type="component" value="Unassembled WGS sequence"/>
</dbReference>
<dbReference type="RefSeq" id="WP_018696576.1">
    <property type="nucleotide sequence ID" value="NZ_AP025562.1"/>
</dbReference>
<dbReference type="Pfam" id="PF12833">
    <property type="entry name" value="HTH_18"/>
    <property type="match status" value="1"/>
</dbReference>
<dbReference type="SMART" id="SM00342">
    <property type="entry name" value="HTH_ARAC"/>
    <property type="match status" value="1"/>
</dbReference>
<keyword evidence="3" id="KW-0804">Transcription</keyword>
<dbReference type="InterPro" id="IPR018060">
    <property type="entry name" value="HTH_AraC"/>
</dbReference>
<evidence type="ECO:0000256" key="1">
    <source>
        <dbReference type="ARBA" id="ARBA00023015"/>
    </source>
</evidence>
<sequence length="297" mass="34197">MEEILKIDTVDQYNKLFGFETRHPQVGVVSFDTAESQGNYRMTMGFYSVFLKETAGCRINYGKTSYDFDDQTVICIAPGQTVGYTDVEGVPKKSVGLLFHPDFIRGTSLGQKIKKYTFFSYESNEALHLSEEERMIVLDCLEKIRMELLHAIDKHTKGLIATNIELLLDYCMRFYERQFVTRGDMNLDVLARFERLLDDYLTQGAAAKEGLPSVRYFASKICLSPNYFGDLVKKETGKSAQEYIQLKMIDAAKEGLLDPNKTIGQVAYELGFQYPQHFVRFFKRHVGYTPREYRLQS</sequence>
<dbReference type="EMBL" id="NFHB01000001">
    <property type="protein sequence ID" value="OUN05219.1"/>
    <property type="molecule type" value="Genomic_DNA"/>
</dbReference>
<accession>A0A1Y3R6C9</accession>
<comment type="caution">
    <text evidence="7">The sequence shown here is derived from an EMBL/GenBank/DDBJ whole genome shotgun (WGS) entry which is preliminary data.</text>
</comment>
<evidence type="ECO:0000256" key="3">
    <source>
        <dbReference type="ARBA" id="ARBA00023163"/>
    </source>
</evidence>
<reference evidence="5 9" key="3">
    <citation type="journal article" date="2019" name="Nat. Med.">
        <title>A library of human gut bacterial isolates paired with longitudinal multiomics data enables mechanistic microbiome research.</title>
        <authorList>
            <person name="Poyet M."/>
            <person name="Groussin M."/>
            <person name="Gibbons S.M."/>
            <person name="Avila-Pacheco J."/>
            <person name="Jiang X."/>
            <person name="Kearney S.M."/>
            <person name="Perrotta A.R."/>
            <person name="Berdy B."/>
            <person name="Zhao S."/>
            <person name="Lieberman T.D."/>
            <person name="Swanson P.K."/>
            <person name="Smith M."/>
            <person name="Roesemann S."/>
            <person name="Alexander J.E."/>
            <person name="Rich S.A."/>
            <person name="Livny J."/>
            <person name="Vlamakis H."/>
            <person name="Clish C."/>
            <person name="Bullock K."/>
            <person name="Deik A."/>
            <person name="Scott J."/>
            <person name="Pierce K.A."/>
            <person name="Xavier R.J."/>
            <person name="Alm E.J."/>
        </authorList>
    </citation>
    <scope>NUCLEOTIDE SEQUENCE [LARGE SCALE GENOMIC DNA]</scope>
    <source>
        <strain evidence="5 9">BIOML-A266</strain>
    </source>
</reference>
<evidence type="ECO:0000313" key="7">
    <source>
        <dbReference type="EMBL" id="OUN05219.1"/>
    </source>
</evidence>
<dbReference type="OrthoDB" id="2600165at2"/>
<dbReference type="EMBL" id="JANGBQ010000006">
    <property type="protein sequence ID" value="MCQ5082393.1"/>
    <property type="molecule type" value="Genomic_DNA"/>
</dbReference>
<dbReference type="PROSITE" id="PS01124">
    <property type="entry name" value="HTH_ARAC_FAMILY_2"/>
    <property type="match status" value="1"/>
</dbReference>
<organism evidence="7 8">
    <name type="scientific">Alistipes onderdonkii</name>
    <dbReference type="NCBI Taxonomy" id="328813"/>
    <lineage>
        <taxon>Bacteria</taxon>
        <taxon>Pseudomonadati</taxon>
        <taxon>Bacteroidota</taxon>
        <taxon>Bacteroidia</taxon>
        <taxon>Bacteroidales</taxon>
        <taxon>Rikenellaceae</taxon>
        <taxon>Alistipes</taxon>
    </lineage>
</organism>
<dbReference type="Gene3D" id="1.10.10.60">
    <property type="entry name" value="Homeodomain-like"/>
    <property type="match status" value="2"/>
</dbReference>
<dbReference type="InterPro" id="IPR009057">
    <property type="entry name" value="Homeodomain-like_sf"/>
</dbReference>
<name>A0A1Y3R6C9_9BACT</name>
<evidence type="ECO:0000313" key="9">
    <source>
        <dbReference type="Proteomes" id="UP000322940"/>
    </source>
</evidence>
<feature type="domain" description="HTH araC/xylS-type" evidence="4">
    <location>
        <begin position="191"/>
        <end position="296"/>
    </location>
</feature>
<gene>
    <name evidence="7" type="ORF">B5G41_01625</name>
    <name evidence="5" type="ORF">F2Y10_14225</name>
    <name evidence="6" type="ORF">NE651_05760</name>
</gene>
<keyword evidence="1" id="KW-0805">Transcription regulation</keyword>
<reference evidence="8" key="1">
    <citation type="submission" date="2017-04" db="EMBL/GenBank/DDBJ databases">
        <title>Function of individual gut microbiota members based on whole genome sequencing of pure cultures obtained from chicken caecum.</title>
        <authorList>
            <person name="Medvecky M."/>
            <person name="Cejkova D."/>
            <person name="Polansky O."/>
            <person name="Karasova D."/>
            <person name="Kubasova T."/>
            <person name="Cizek A."/>
            <person name="Rychlik I."/>
        </authorList>
    </citation>
    <scope>NUCLEOTIDE SEQUENCE [LARGE SCALE GENOMIC DNA]</scope>
    <source>
        <strain evidence="8">An90</strain>
    </source>
</reference>
<dbReference type="PRINTS" id="PR00032">
    <property type="entry name" value="HTHARAC"/>
</dbReference>
<dbReference type="GO" id="GO:0003700">
    <property type="term" value="F:DNA-binding transcription factor activity"/>
    <property type="evidence" value="ECO:0007669"/>
    <property type="project" value="InterPro"/>
</dbReference>
<dbReference type="InterPro" id="IPR020449">
    <property type="entry name" value="Tscrpt_reg_AraC-type_HTH"/>
</dbReference>
<dbReference type="AlphaFoldDB" id="A0A1Y3R6C9"/>
<evidence type="ECO:0000313" key="5">
    <source>
        <dbReference type="EMBL" id="KAA2375993.1"/>
    </source>
</evidence>
<keyword evidence="2" id="KW-0238">DNA-binding</keyword>
<dbReference type="Proteomes" id="UP001205035">
    <property type="component" value="Unassembled WGS sequence"/>
</dbReference>
<dbReference type="PANTHER" id="PTHR43280:SF32">
    <property type="entry name" value="TRANSCRIPTIONAL REGULATORY PROTEIN"/>
    <property type="match status" value="1"/>
</dbReference>
<reference evidence="6" key="4">
    <citation type="submission" date="2022-06" db="EMBL/GenBank/DDBJ databases">
        <title>Isolation of gut microbiota from human fecal samples.</title>
        <authorList>
            <person name="Pamer E.G."/>
            <person name="Barat B."/>
            <person name="Waligurski E."/>
            <person name="Medina S."/>
            <person name="Paddock L."/>
            <person name="Mostad J."/>
        </authorList>
    </citation>
    <scope>NUCLEOTIDE SEQUENCE</scope>
    <source>
        <strain evidence="6">DFI.6.22</strain>
    </source>
</reference>
<proteinExistence type="predicted"/>
<dbReference type="EMBL" id="VVXH01000018">
    <property type="protein sequence ID" value="KAA2375993.1"/>
    <property type="molecule type" value="Genomic_DNA"/>
</dbReference>